<protein>
    <recommendedName>
        <fullName evidence="1">Probable 2-phosphosulfolactate phosphatase</fullName>
    </recommendedName>
</protein>
<keyword evidence="4" id="KW-1185">Reference proteome</keyword>
<dbReference type="InterPro" id="IPR036702">
    <property type="entry name" value="ComB-like_sf"/>
</dbReference>
<accession>A0A4Y9FB87</accession>
<dbReference type="Gene3D" id="3.90.1560.10">
    <property type="entry name" value="ComB-like"/>
    <property type="match status" value="1"/>
</dbReference>
<proteinExistence type="predicted"/>
<evidence type="ECO:0000313" key="5">
    <source>
        <dbReference type="Proteomes" id="UP000297668"/>
    </source>
</evidence>
<dbReference type="GO" id="GO:0000287">
    <property type="term" value="F:magnesium ion binding"/>
    <property type="evidence" value="ECO:0007669"/>
    <property type="project" value="InterPro"/>
</dbReference>
<dbReference type="SUPFAM" id="SSF142823">
    <property type="entry name" value="ComB-like"/>
    <property type="match status" value="1"/>
</dbReference>
<evidence type="ECO:0000313" key="3">
    <source>
        <dbReference type="EMBL" id="TFU25438.1"/>
    </source>
</evidence>
<dbReference type="Proteomes" id="UP000297668">
    <property type="component" value="Unassembled WGS sequence"/>
</dbReference>
<name>A0A4Y9FB87_9DEIN</name>
<organism evidence="3 5">
    <name type="scientific">Thermus tengchongensis</name>
    <dbReference type="NCBI Taxonomy" id="1214928"/>
    <lineage>
        <taxon>Bacteria</taxon>
        <taxon>Thermotogati</taxon>
        <taxon>Deinococcota</taxon>
        <taxon>Deinococci</taxon>
        <taxon>Thermales</taxon>
        <taxon>Thermaceae</taxon>
        <taxon>Thermus</taxon>
    </lineage>
</organism>
<dbReference type="EMBL" id="SKBL01000004">
    <property type="protein sequence ID" value="TFU16831.1"/>
    <property type="molecule type" value="Genomic_DNA"/>
</dbReference>
<evidence type="ECO:0000256" key="1">
    <source>
        <dbReference type="ARBA" id="ARBA00021948"/>
    </source>
</evidence>
<dbReference type="Proteomes" id="UP000297244">
    <property type="component" value="Unassembled WGS sequence"/>
</dbReference>
<dbReference type="InterPro" id="IPR005238">
    <property type="entry name" value="ComB-like"/>
</dbReference>
<dbReference type="STRING" id="1449357.GCA_000744175_02350"/>
<evidence type="ECO:0000313" key="4">
    <source>
        <dbReference type="Proteomes" id="UP000297244"/>
    </source>
</evidence>
<dbReference type="RefSeq" id="WP_038043159.1">
    <property type="nucleotide sequence ID" value="NZ_ML214242.1"/>
</dbReference>
<reference evidence="4 5" key="1">
    <citation type="submission" date="2019-03" db="EMBL/GenBank/DDBJ databases">
        <title>Thermus tengchongensis species for the arsenic transformation mechanism.</title>
        <authorList>
            <person name="Yuan G.C."/>
        </authorList>
    </citation>
    <scope>NUCLEOTIDE SEQUENCE [LARGE SCALE GENOMIC DNA]</scope>
    <source>
        <strain evidence="3 5">15W</strain>
        <strain evidence="2 4">15Y</strain>
    </source>
</reference>
<dbReference type="OrthoDB" id="9780496at2"/>
<dbReference type="Pfam" id="PF04029">
    <property type="entry name" value="2-ph_phosp"/>
    <property type="match status" value="1"/>
</dbReference>
<keyword evidence="3" id="KW-0378">Hydrolase</keyword>
<evidence type="ECO:0000313" key="2">
    <source>
        <dbReference type="EMBL" id="TFU16831.1"/>
    </source>
</evidence>
<dbReference type="EMBL" id="SJZF01000022">
    <property type="protein sequence ID" value="TFU25438.1"/>
    <property type="molecule type" value="Genomic_DNA"/>
</dbReference>
<dbReference type="AlphaFoldDB" id="A0A4Y9FB87"/>
<sequence length="238" mass="25171">MCRVDLCLTPARGPLILVEVLPAGSLLTQLLAQGALEVWVAPGPKVARLLAQELGQGALLLGEVEGFPPEGFHGRLSLVDLASTPVAGKKAILVAPLLNASLLPGEEEVYVAGFRNAKAVLEALRGLKGLVLRPSGAPEPLLSAVVAAGFLQKRLSPDGPTTLATALLKAFPDPQEALFQSPEGQALHKEGRTEELARASLIGVDPVVPRLSGVRFFPKVEFGLTQDRYAQRFVVWNG</sequence>
<dbReference type="GO" id="GO:0050532">
    <property type="term" value="F:2-phosphosulfolactate phosphatase activity"/>
    <property type="evidence" value="ECO:0007669"/>
    <property type="project" value="InterPro"/>
</dbReference>
<gene>
    <name evidence="2" type="ORF">E0489_05350</name>
    <name evidence="3" type="ORF">E0687_10960</name>
</gene>
<comment type="caution">
    <text evidence="3">The sequence shown here is derived from an EMBL/GenBank/DDBJ whole genome shotgun (WGS) entry which is preliminary data.</text>
</comment>